<comment type="caution">
    <text evidence="2">The sequence shown here is derived from an EMBL/GenBank/DDBJ whole genome shotgun (WGS) entry which is preliminary data.</text>
</comment>
<name>A0A9W8EGN0_9FUNG</name>
<organism evidence="2 3">
    <name type="scientific">Coemansia thaxteri</name>
    <dbReference type="NCBI Taxonomy" id="2663907"/>
    <lineage>
        <taxon>Eukaryota</taxon>
        <taxon>Fungi</taxon>
        <taxon>Fungi incertae sedis</taxon>
        <taxon>Zoopagomycota</taxon>
        <taxon>Kickxellomycotina</taxon>
        <taxon>Kickxellomycetes</taxon>
        <taxon>Kickxellales</taxon>
        <taxon>Kickxellaceae</taxon>
        <taxon>Coemansia</taxon>
    </lineage>
</organism>
<keyword evidence="3" id="KW-1185">Reference proteome</keyword>
<feature type="region of interest" description="Disordered" evidence="1">
    <location>
        <begin position="113"/>
        <end position="143"/>
    </location>
</feature>
<feature type="compositionally biased region" description="Basic and acidic residues" evidence="1">
    <location>
        <begin position="123"/>
        <end position="143"/>
    </location>
</feature>
<sequence>MDGTAQEADQPLLIQLREAHRRLDEQEQKLFLAATVGQQLVGANQRLQDELAQQRQHSADEAEWQWMRTHAQPLRAQLELALERGDALASEREELVAQVLALQRDVAQASRRASEATAAAGEAQRRAAQLEEDKMQAQHDLDTQRAAWARRWAERSQHQTARADDEGAAELAQAERQRGDAALAQLAVLQGEACGLRAEALELRAQLASAHAERVDEWEPLRERWLGCEDALRELQDAHQATCDALAQAESRLADLDAAELSDPLVRASAKTSTSLLGELDHQRHRAVAQHRALVRDHAALKRTHARALASLARMRHQAARLAYPDADRVRRLEAALGEAEAQRHALMCMPSQPRASPMSPTPADAPGLVAALRAAARLAAEDRDRALSELRTAHLVRANEAQCARDLERRAAESDAALRRAQAELAALRCPASVDLSAAKGPGNEELSVVSPRPAKRRRTPSTASTISDASARAPGPGLNRGLKSCMVTLATISSANVADAAVAGATISNGSAAEATSPTPDNAKIPATHSISDGMVDEIHITPQTPIECNPQ</sequence>
<accession>A0A9W8EGN0</accession>
<dbReference type="AlphaFoldDB" id="A0A9W8EGN0"/>
<reference evidence="2" key="1">
    <citation type="submission" date="2022-07" db="EMBL/GenBank/DDBJ databases">
        <title>Phylogenomic reconstructions and comparative analyses of Kickxellomycotina fungi.</title>
        <authorList>
            <person name="Reynolds N.K."/>
            <person name="Stajich J.E."/>
            <person name="Barry K."/>
            <person name="Grigoriev I.V."/>
            <person name="Crous P."/>
            <person name="Smith M.E."/>
        </authorList>
    </citation>
    <scope>NUCLEOTIDE SEQUENCE</scope>
    <source>
        <strain evidence="2">IMI 214461</strain>
    </source>
</reference>
<evidence type="ECO:0000313" key="2">
    <source>
        <dbReference type="EMBL" id="KAJ2000579.1"/>
    </source>
</evidence>
<feature type="region of interest" description="Disordered" evidence="1">
    <location>
        <begin position="437"/>
        <end position="480"/>
    </location>
</feature>
<dbReference type="EMBL" id="JANBQF010000512">
    <property type="protein sequence ID" value="KAJ2000579.1"/>
    <property type="molecule type" value="Genomic_DNA"/>
</dbReference>
<dbReference type="OrthoDB" id="9451547at2759"/>
<protein>
    <submittedName>
        <fullName evidence="2">Uncharacterized protein</fullName>
    </submittedName>
</protein>
<dbReference type="Proteomes" id="UP001150907">
    <property type="component" value="Unassembled WGS sequence"/>
</dbReference>
<evidence type="ECO:0000256" key="1">
    <source>
        <dbReference type="SAM" id="MobiDB-lite"/>
    </source>
</evidence>
<evidence type="ECO:0000313" key="3">
    <source>
        <dbReference type="Proteomes" id="UP001150907"/>
    </source>
</evidence>
<gene>
    <name evidence="2" type="ORF">H4R26_004551</name>
</gene>
<feature type="compositionally biased region" description="Low complexity" evidence="1">
    <location>
        <begin position="113"/>
        <end position="122"/>
    </location>
</feature>
<proteinExistence type="predicted"/>